<evidence type="ECO:0000256" key="5">
    <source>
        <dbReference type="ARBA" id="ARBA00022970"/>
    </source>
</evidence>
<gene>
    <name evidence="10" type="ORF">JJB09_19970</name>
</gene>
<keyword evidence="11" id="KW-1185">Reference proteome</keyword>
<dbReference type="InterPro" id="IPR001851">
    <property type="entry name" value="ABC_transp_permease"/>
</dbReference>
<feature type="transmembrane region" description="Helical" evidence="9">
    <location>
        <begin position="192"/>
        <end position="217"/>
    </location>
</feature>
<keyword evidence="3" id="KW-1003">Cell membrane</keyword>
<keyword evidence="7 9" id="KW-0472">Membrane</keyword>
<evidence type="ECO:0000256" key="7">
    <source>
        <dbReference type="ARBA" id="ARBA00023136"/>
    </source>
</evidence>
<feature type="transmembrane region" description="Helical" evidence="9">
    <location>
        <begin position="141"/>
        <end position="163"/>
    </location>
</feature>
<keyword evidence="4 9" id="KW-0812">Transmembrane</keyword>
<evidence type="ECO:0000256" key="2">
    <source>
        <dbReference type="ARBA" id="ARBA00022448"/>
    </source>
</evidence>
<evidence type="ECO:0000256" key="8">
    <source>
        <dbReference type="ARBA" id="ARBA00037998"/>
    </source>
</evidence>
<evidence type="ECO:0000256" key="4">
    <source>
        <dbReference type="ARBA" id="ARBA00022692"/>
    </source>
</evidence>
<comment type="similarity">
    <text evidence="8">Belongs to the binding-protein-dependent transport system permease family. LivHM subfamily.</text>
</comment>
<dbReference type="CDD" id="cd06582">
    <property type="entry name" value="TM_PBP1_LivH_like"/>
    <property type="match status" value="1"/>
</dbReference>
<dbReference type="RefSeq" id="WP_201662434.1">
    <property type="nucleotide sequence ID" value="NZ_JAEQNC010000012.1"/>
</dbReference>
<evidence type="ECO:0000256" key="9">
    <source>
        <dbReference type="SAM" id="Phobius"/>
    </source>
</evidence>
<keyword evidence="2" id="KW-0813">Transport</keyword>
<keyword evidence="5" id="KW-0029">Amino-acid transport</keyword>
<comment type="caution">
    <text evidence="10">The sequence shown here is derived from an EMBL/GenBank/DDBJ whole genome shotgun (WGS) entry which is preliminary data.</text>
</comment>
<feature type="transmembrane region" description="Helical" evidence="9">
    <location>
        <begin position="100"/>
        <end position="121"/>
    </location>
</feature>
<feature type="transmembrane region" description="Helical" evidence="9">
    <location>
        <begin position="66"/>
        <end position="88"/>
    </location>
</feature>
<dbReference type="Proteomes" id="UP000633219">
    <property type="component" value="Unassembled WGS sequence"/>
</dbReference>
<dbReference type="InterPro" id="IPR052157">
    <property type="entry name" value="BCAA_transport_permease"/>
</dbReference>
<accession>A0A937CQD2</accession>
<dbReference type="GO" id="GO:0022857">
    <property type="term" value="F:transmembrane transporter activity"/>
    <property type="evidence" value="ECO:0007669"/>
    <property type="project" value="InterPro"/>
</dbReference>
<evidence type="ECO:0000256" key="1">
    <source>
        <dbReference type="ARBA" id="ARBA00004651"/>
    </source>
</evidence>
<feature type="transmembrane region" description="Helical" evidence="9">
    <location>
        <begin position="266"/>
        <end position="284"/>
    </location>
</feature>
<evidence type="ECO:0000313" key="10">
    <source>
        <dbReference type="EMBL" id="MBL0374304.1"/>
    </source>
</evidence>
<sequence>MLYILSSVIIAGLTTGALYALATVGLSLVWGSMGMLNMAHAALLTLGGYAAYTASTTLGLPAPVGFLFSVLTGAVAGGLLYFVVVRNLLGNDKATFESNVMIATVGVGIALENSILLLYGGQPLKQPISAAGSIAFGPVAIPYQNMLIVLVVIVMMILVALLMSRTRMGRAIRATAQNREAAQLMGVAVNRVYFQVLVLSGALAGVCGVMVSSMTQLSPPLGNDPMLKAFIMCVVAGLGNLPGAVAAAFGLAMLEAFVQYAAGARWGFPTLLFVVMAVLIWRPAGLFGRIQIRRM</sequence>
<comment type="subcellular location">
    <subcellularLocation>
        <location evidence="1">Cell membrane</location>
        <topology evidence="1">Multi-pass membrane protein</topology>
    </subcellularLocation>
</comment>
<dbReference type="Pfam" id="PF02653">
    <property type="entry name" value="BPD_transp_2"/>
    <property type="match status" value="1"/>
</dbReference>
<protein>
    <submittedName>
        <fullName evidence="10">Branched-chain amino acid ABC transporter permease</fullName>
    </submittedName>
</protein>
<dbReference type="PANTHER" id="PTHR11795">
    <property type="entry name" value="BRANCHED-CHAIN AMINO ACID TRANSPORT SYSTEM PERMEASE PROTEIN LIVH"/>
    <property type="match status" value="1"/>
</dbReference>
<keyword evidence="6 9" id="KW-1133">Transmembrane helix</keyword>
<evidence type="ECO:0000256" key="3">
    <source>
        <dbReference type="ARBA" id="ARBA00022475"/>
    </source>
</evidence>
<reference evidence="10" key="1">
    <citation type="submission" date="2021-01" db="EMBL/GenBank/DDBJ databases">
        <title>Rhizobium sp. strain KVB221 16S ribosomal RNA gene Genome sequencing and assembly.</title>
        <authorList>
            <person name="Kang M."/>
        </authorList>
    </citation>
    <scope>NUCLEOTIDE SEQUENCE</scope>
    <source>
        <strain evidence="10">KVB221</strain>
    </source>
</reference>
<proteinExistence type="inferred from homology"/>
<organism evidence="10 11">
    <name type="scientific">Rhizobium setariae</name>
    <dbReference type="NCBI Taxonomy" id="2801340"/>
    <lineage>
        <taxon>Bacteria</taxon>
        <taxon>Pseudomonadati</taxon>
        <taxon>Pseudomonadota</taxon>
        <taxon>Alphaproteobacteria</taxon>
        <taxon>Hyphomicrobiales</taxon>
        <taxon>Rhizobiaceae</taxon>
        <taxon>Rhizobium/Agrobacterium group</taxon>
        <taxon>Rhizobium</taxon>
    </lineage>
</organism>
<dbReference type="AlphaFoldDB" id="A0A937CQD2"/>
<dbReference type="GO" id="GO:0005886">
    <property type="term" value="C:plasma membrane"/>
    <property type="evidence" value="ECO:0007669"/>
    <property type="project" value="UniProtKB-SubCell"/>
</dbReference>
<feature type="transmembrane region" description="Helical" evidence="9">
    <location>
        <begin position="229"/>
        <end position="254"/>
    </location>
</feature>
<evidence type="ECO:0000313" key="11">
    <source>
        <dbReference type="Proteomes" id="UP000633219"/>
    </source>
</evidence>
<evidence type="ECO:0000256" key="6">
    <source>
        <dbReference type="ARBA" id="ARBA00022989"/>
    </source>
</evidence>
<dbReference type="GO" id="GO:0006865">
    <property type="term" value="P:amino acid transport"/>
    <property type="evidence" value="ECO:0007669"/>
    <property type="project" value="UniProtKB-KW"/>
</dbReference>
<dbReference type="EMBL" id="JAEQNC010000012">
    <property type="protein sequence ID" value="MBL0374304.1"/>
    <property type="molecule type" value="Genomic_DNA"/>
</dbReference>
<dbReference type="PANTHER" id="PTHR11795:SF447">
    <property type="entry name" value="ABC TRANSPORTER PERMEASE PROTEIN"/>
    <property type="match status" value="1"/>
</dbReference>
<feature type="transmembrane region" description="Helical" evidence="9">
    <location>
        <begin position="6"/>
        <end position="29"/>
    </location>
</feature>
<name>A0A937CQD2_9HYPH</name>